<dbReference type="InterPro" id="IPR039420">
    <property type="entry name" value="WalR-like"/>
</dbReference>
<dbReference type="SMART" id="SM00862">
    <property type="entry name" value="Trans_reg_C"/>
    <property type="match status" value="1"/>
</dbReference>
<dbReference type="PROSITE" id="PS50110">
    <property type="entry name" value="RESPONSE_REGULATORY"/>
    <property type="match status" value="1"/>
</dbReference>
<dbReference type="Pfam" id="PF00072">
    <property type="entry name" value="Response_reg"/>
    <property type="match status" value="1"/>
</dbReference>
<feature type="domain" description="Response regulatory" evidence="4">
    <location>
        <begin position="2"/>
        <end position="116"/>
    </location>
</feature>
<keyword evidence="2" id="KW-0597">Phosphoprotein</keyword>
<gene>
    <name evidence="6" type="primary">fegN</name>
</gene>
<organism evidence="6">
    <name type="scientific">Streptomyces sp. DSM 11171</name>
    <dbReference type="NCBI Taxonomy" id="1740725"/>
    <lineage>
        <taxon>Bacteria</taxon>
        <taxon>Bacillati</taxon>
        <taxon>Actinomycetota</taxon>
        <taxon>Actinomycetes</taxon>
        <taxon>Kitasatosporales</taxon>
        <taxon>Streptomycetaceae</taxon>
        <taxon>Streptomyces</taxon>
    </lineage>
</organism>
<reference evidence="6" key="1">
    <citation type="journal article" date="2015" name="ChemBioChem">
        <title>Biosynthesis of the Peptide Antibiotic Feglymycin by a Linear Nonribosomal Peptide Synthetase Mechanism.</title>
        <authorList>
            <person name="Gonsior M."/>
            <person name="Muehlenweg A."/>
            <person name="Tietzmann M."/>
            <person name="Rausch S."/>
            <person name="Poch A."/>
            <person name="Suessmuth R.D."/>
        </authorList>
    </citation>
    <scope>NUCLEOTIDE SEQUENCE</scope>
    <source>
        <strain evidence="6">DSM 11171</strain>
    </source>
</reference>
<dbReference type="GO" id="GO:0005829">
    <property type="term" value="C:cytosol"/>
    <property type="evidence" value="ECO:0007669"/>
    <property type="project" value="TreeGrafter"/>
</dbReference>
<dbReference type="InterPro" id="IPR001867">
    <property type="entry name" value="OmpR/PhoB-type_DNA-bd"/>
</dbReference>
<evidence type="ECO:0000313" key="6">
    <source>
        <dbReference type="EMBL" id="ALK27911.1"/>
    </source>
</evidence>
<dbReference type="GO" id="GO:0000156">
    <property type="term" value="F:phosphorelay response regulator activity"/>
    <property type="evidence" value="ECO:0007669"/>
    <property type="project" value="TreeGrafter"/>
</dbReference>
<protein>
    <submittedName>
        <fullName evidence="6">Putative two component transcription regulator</fullName>
    </submittedName>
</protein>
<evidence type="ECO:0000256" key="1">
    <source>
        <dbReference type="ARBA" id="ARBA00023125"/>
    </source>
</evidence>
<dbReference type="Gene3D" id="6.10.250.690">
    <property type="match status" value="1"/>
</dbReference>
<dbReference type="SUPFAM" id="SSF52172">
    <property type="entry name" value="CheY-like"/>
    <property type="match status" value="1"/>
</dbReference>
<keyword evidence="1 3" id="KW-0238">DNA-binding</keyword>
<feature type="domain" description="OmpR/PhoB-type" evidence="5">
    <location>
        <begin position="124"/>
        <end position="217"/>
    </location>
</feature>
<dbReference type="InterPro" id="IPR011006">
    <property type="entry name" value="CheY-like_superfamily"/>
</dbReference>
<name>A0A0P0KG68_9ACTN</name>
<dbReference type="GO" id="GO:0032993">
    <property type="term" value="C:protein-DNA complex"/>
    <property type="evidence" value="ECO:0007669"/>
    <property type="project" value="TreeGrafter"/>
</dbReference>
<proteinExistence type="predicted"/>
<dbReference type="Gene3D" id="1.10.10.10">
    <property type="entry name" value="Winged helix-like DNA-binding domain superfamily/Winged helix DNA-binding domain"/>
    <property type="match status" value="1"/>
</dbReference>
<accession>A0A0P0KG68</accession>
<dbReference type="GO" id="GO:0000976">
    <property type="term" value="F:transcription cis-regulatory region binding"/>
    <property type="evidence" value="ECO:0007669"/>
    <property type="project" value="TreeGrafter"/>
</dbReference>
<dbReference type="Gene3D" id="3.40.50.2300">
    <property type="match status" value="1"/>
</dbReference>
<evidence type="ECO:0000259" key="4">
    <source>
        <dbReference type="PROSITE" id="PS50110"/>
    </source>
</evidence>
<feature type="modified residue" description="4-aspartylphosphate" evidence="2">
    <location>
        <position position="51"/>
    </location>
</feature>
<dbReference type="SMART" id="SM00448">
    <property type="entry name" value="REC"/>
    <property type="match status" value="1"/>
</dbReference>
<evidence type="ECO:0000256" key="2">
    <source>
        <dbReference type="PROSITE-ProRule" id="PRU00169"/>
    </source>
</evidence>
<evidence type="ECO:0000256" key="3">
    <source>
        <dbReference type="PROSITE-ProRule" id="PRU01091"/>
    </source>
</evidence>
<dbReference type="CDD" id="cd00383">
    <property type="entry name" value="trans_reg_C"/>
    <property type="match status" value="1"/>
</dbReference>
<sequence length="217" mass="23506">MRVLVVEDDEEMAQTVAVGLRRARMAVDVSFDGQEALERALFSDYDVIVLDRDLPGMHGDEVCAELVASGCRSRVLMLTAAATAADLVDGLNLGADDYLPKPFDFPVLVARIGALARRAHPAVPPVVRHGDLVVDTAGRRASRAGRHLELAPKEFGVLELLLTSKGRAVSAEELLERVWDEAADPFTSAVKITISRLRAKLGSPPVIETVAKRGYRI</sequence>
<dbReference type="AlphaFoldDB" id="A0A0P0KG68"/>
<dbReference type="PANTHER" id="PTHR48111:SF36">
    <property type="entry name" value="TRANSCRIPTIONAL REGULATORY PROTEIN CUTR"/>
    <property type="match status" value="1"/>
</dbReference>
<dbReference type="InterPro" id="IPR036388">
    <property type="entry name" value="WH-like_DNA-bd_sf"/>
</dbReference>
<evidence type="ECO:0000259" key="5">
    <source>
        <dbReference type="PROSITE" id="PS51755"/>
    </source>
</evidence>
<feature type="DNA-binding region" description="OmpR/PhoB-type" evidence="3">
    <location>
        <begin position="124"/>
        <end position="217"/>
    </location>
</feature>
<dbReference type="EMBL" id="KT809366">
    <property type="protein sequence ID" value="ALK27911.1"/>
    <property type="molecule type" value="Genomic_DNA"/>
</dbReference>
<dbReference type="Pfam" id="PF00486">
    <property type="entry name" value="Trans_reg_C"/>
    <property type="match status" value="1"/>
</dbReference>
<dbReference type="InterPro" id="IPR001789">
    <property type="entry name" value="Sig_transdc_resp-reg_receiver"/>
</dbReference>
<dbReference type="PROSITE" id="PS51755">
    <property type="entry name" value="OMPR_PHOB"/>
    <property type="match status" value="1"/>
</dbReference>
<dbReference type="GO" id="GO:0006355">
    <property type="term" value="P:regulation of DNA-templated transcription"/>
    <property type="evidence" value="ECO:0007669"/>
    <property type="project" value="InterPro"/>
</dbReference>
<dbReference type="PANTHER" id="PTHR48111">
    <property type="entry name" value="REGULATOR OF RPOS"/>
    <property type="match status" value="1"/>
</dbReference>